<evidence type="ECO:0000313" key="2">
    <source>
        <dbReference type="EMBL" id="GFR61564.1"/>
    </source>
</evidence>
<accession>A0AAV4EL79</accession>
<comment type="caution">
    <text evidence="2">The sequence shown here is derived from an EMBL/GenBank/DDBJ whole genome shotgun (WGS) entry which is preliminary data.</text>
</comment>
<evidence type="ECO:0000256" key="1">
    <source>
        <dbReference type="SAM" id="Phobius"/>
    </source>
</evidence>
<reference evidence="2 3" key="1">
    <citation type="journal article" date="2021" name="Elife">
        <title>Chloroplast acquisition without the gene transfer in kleptoplastic sea slugs, Plakobranchus ocellatus.</title>
        <authorList>
            <person name="Maeda T."/>
            <person name="Takahashi S."/>
            <person name="Yoshida T."/>
            <person name="Shimamura S."/>
            <person name="Takaki Y."/>
            <person name="Nagai Y."/>
            <person name="Toyoda A."/>
            <person name="Suzuki Y."/>
            <person name="Arimoto A."/>
            <person name="Ishii H."/>
            <person name="Satoh N."/>
            <person name="Nishiyama T."/>
            <person name="Hasebe M."/>
            <person name="Maruyama T."/>
            <person name="Minagawa J."/>
            <person name="Obokata J."/>
            <person name="Shigenobu S."/>
        </authorList>
    </citation>
    <scope>NUCLEOTIDE SEQUENCE [LARGE SCALE GENOMIC DNA]</scope>
</reference>
<name>A0AAV4EL79_9GAST</name>
<sequence length="91" mass="10324">MVELTVLYKSRMEQASAYKKSKYLDLTTQLGESGYRAKIVPIQIGAIGFVVLSSYDLLRKFSISGNKRTKSLKTSSQNSKKQFLLDLEQKK</sequence>
<keyword evidence="1" id="KW-0472">Membrane</keyword>
<dbReference type="GO" id="GO:0003964">
    <property type="term" value="F:RNA-directed DNA polymerase activity"/>
    <property type="evidence" value="ECO:0007669"/>
    <property type="project" value="UniProtKB-KW"/>
</dbReference>
<keyword evidence="2" id="KW-0808">Transferase</keyword>
<gene>
    <name evidence="2" type="ORF">ElyMa_001850300</name>
</gene>
<dbReference type="AlphaFoldDB" id="A0AAV4EL79"/>
<keyword evidence="3" id="KW-1185">Reference proteome</keyword>
<keyword evidence="1" id="KW-1133">Transmembrane helix</keyword>
<organism evidence="2 3">
    <name type="scientific">Elysia marginata</name>
    <dbReference type="NCBI Taxonomy" id="1093978"/>
    <lineage>
        <taxon>Eukaryota</taxon>
        <taxon>Metazoa</taxon>
        <taxon>Spiralia</taxon>
        <taxon>Lophotrochozoa</taxon>
        <taxon>Mollusca</taxon>
        <taxon>Gastropoda</taxon>
        <taxon>Heterobranchia</taxon>
        <taxon>Euthyneura</taxon>
        <taxon>Panpulmonata</taxon>
        <taxon>Sacoglossa</taxon>
        <taxon>Placobranchoidea</taxon>
        <taxon>Plakobranchidae</taxon>
        <taxon>Elysia</taxon>
    </lineage>
</organism>
<dbReference type="EMBL" id="BMAT01003747">
    <property type="protein sequence ID" value="GFR61564.1"/>
    <property type="molecule type" value="Genomic_DNA"/>
</dbReference>
<dbReference type="Proteomes" id="UP000762676">
    <property type="component" value="Unassembled WGS sequence"/>
</dbReference>
<proteinExistence type="predicted"/>
<keyword evidence="2" id="KW-0548">Nucleotidyltransferase</keyword>
<keyword evidence="1" id="KW-0812">Transmembrane</keyword>
<keyword evidence="2" id="KW-0695">RNA-directed DNA polymerase</keyword>
<protein>
    <submittedName>
        <fullName evidence="2">Reverse transcriptase</fullName>
    </submittedName>
</protein>
<evidence type="ECO:0000313" key="3">
    <source>
        <dbReference type="Proteomes" id="UP000762676"/>
    </source>
</evidence>
<feature type="transmembrane region" description="Helical" evidence="1">
    <location>
        <begin position="39"/>
        <end position="58"/>
    </location>
</feature>